<reference evidence="3" key="3">
    <citation type="submission" date="2015-06" db="UniProtKB">
        <authorList>
            <consortium name="EnsemblMetazoa"/>
        </authorList>
    </citation>
    <scope>IDENTIFICATION</scope>
</reference>
<sequence>MRSLYFLMVVCLLKICYGEIKCPKSFKYTLKLNKEGKTEKMDLPLTRQDSGKCIYEGKRNTQIEGQVSDEPGKKIVWSGKFRVENFGYTLELFTGQWICPIYCVHTMIDGVDYVVCDKITVY</sequence>
<feature type="chain" id="PRO_5010980686" evidence="1">
    <location>
        <begin position="19"/>
        <end position="122"/>
    </location>
</feature>
<name>T1FJA5_HELRO</name>
<dbReference type="RefSeq" id="XP_009010482.1">
    <property type="nucleotide sequence ID" value="XM_009012234.1"/>
</dbReference>
<keyword evidence="1" id="KW-0732">Signal</keyword>
<accession>T1FJA5</accession>
<reference evidence="4" key="1">
    <citation type="submission" date="2012-12" db="EMBL/GenBank/DDBJ databases">
        <authorList>
            <person name="Hellsten U."/>
            <person name="Grimwood J."/>
            <person name="Chapman J.A."/>
            <person name="Shapiro H."/>
            <person name="Aerts A."/>
            <person name="Otillar R.P."/>
            <person name="Terry A.Y."/>
            <person name="Boore J.L."/>
            <person name="Simakov O."/>
            <person name="Marletaz F."/>
            <person name="Cho S.-J."/>
            <person name="Edsinger-Gonzales E."/>
            <person name="Havlak P."/>
            <person name="Kuo D.-H."/>
            <person name="Larsson T."/>
            <person name="Lv J."/>
            <person name="Arendt D."/>
            <person name="Savage R."/>
            <person name="Osoegawa K."/>
            <person name="de Jong P."/>
            <person name="Lindberg D.R."/>
            <person name="Seaver E.C."/>
            <person name="Weisblat D.A."/>
            <person name="Putnam N.H."/>
            <person name="Grigoriev I.V."/>
            <person name="Rokhsar D.S."/>
        </authorList>
    </citation>
    <scope>NUCLEOTIDE SEQUENCE</scope>
</reference>
<evidence type="ECO:0000313" key="3">
    <source>
        <dbReference type="EnsemblMetazoa" id="HelroP183200"/>
    </source>
</evidence>
<evidence type="ECO:0000313" key="4">
    <source>
        <dbReference type="Proteomes" id="UP000015101"/>
    </source>
</evidence>
<dbReference type="KEGG" id="hro:HELRODRAFT_183200"/>
<dbReference type="InParanoid" id="T1FJA5"/>
<gene>
    <name evidence="3" type="primary">20208904</name>
    <name evidence="2" type="ORF">HELRODRAFT_183200</name>
</gene>
<dbReference type="CTD" id="20208904"/>
<feature type="signal peptide" evidence="1">
    <location>
        <begin position="1"/>
        <end position="18"/>
    </location>
</feature>
<reference evidence="2 4" key="2">
    <citation type="journal article" date="2013" name="Nature">
        <title>Insights into bilaterian evolution from three spiralian genomes.</title>
        <authorList>
            <person name="Simakov O."/>
            <person name="Marletaz F."/>
            <person name="Cho S.J."/>
            <person name="Edsinger-Gonzales E."/>
            <person name="Havlak P."/>
            <person name="Hellsten U."/>
            <person name="Kuo D.H."/>
            <person name="Larsson T."/>
            <person name="Lv J."/>
            <person name="Arendt D."/>
            <person name="Savage R."/>
            <person name="Osoegawa K."/>
            <person name="de Jong P."/>
            <person name="Grimwood J."/>
            <person name="Chapman J.A."/>
            <person name="Shapiro H."/>
            <person name="Aerts A."/>
            <person name="Otillar R.P."/>
            <person name="Terry A.Y."/>
            <person name="Boore J.L."/>
            <person name="Grigoriev I.V."/>
            <person name="Lindberg D.R."/>
            <person name="Seaver E.C."/>
            <person name="Weisblat D.A."/>
            <person name="Putnam N.H."/>
            <person name="Rokhsar D.S."/>
        </authorList>
    </citation>
    <scope>NUCLEOTIDE SEQUENCE</scope>
</reference>
<evidence type="ECO:0000256" key="1">
    <source>
        <dbReference type="SAM" id="SignalP"/>
    </source>
</evidence>
<dbReference type="EnsemblMetazoa" id="HelroT183200">
    <property type="protein sequence ID" value="HelroP183200"/>
    <property type="gene ID" value="HelroG183200"/>
</dbReference>
<protein>
    <submittedName>
        <fullName evidence="2 3">Uncharacterized protein</fullName>
    </submittedName>
</protein>
<dbReference type="EMBL" id="AMQM01008632">
    <property type="status" value="NOT_ANNOTATED_CDS"/>
    <property type="molecule type" value="Genomic_DNA"/>
</dbReference>
<organism evidence="3 4">
    <name type="scientific">Helobdella robusta</name>
    <name type="common">Californian leech</name>
    <dbReference type="NCBI Taxonomy" id="6412"/>
    <lineage>
        <taxon>Eukaryota</taxon>
        <taxon>Metazoa</taxon>
        <taxon>Spiralia</taxon>
        <taxon>Lophotrochozoa</taxon>
        <taxon>Annelida</taxon>
        <taxon>Clitellata</taxon>
        <taxon>Hirudinea</taxon>
        <taxon>Rhynchobdellida</taxon>
        <taxon>Glossiphoniidae</taxon>
        <taxon>Helobdella</taxon>
    </lineage>
</organism>
<evidence type="ECO:0000313" key="2">
    <source>
        <dbReference type="EMBL" id="ESO11414.1"/>
    </source>
</evidence>
<keyword evidence="4" id="KW-1185">Reference proteome</keyword>
<dbReference type="EMBL" id="KB095818">
    <property type="protein sequence ID" value="ESO11414.1"/>
    <property type="molecule type" value="Genomic_DNA"/>
</dbReference>
<dbReference type="Proteomes" id="UP000015101">
    <property type="component" value="Unassembled WGS sequence"/>
</dbReference>
<proteinExistence type="predicted"/>
<dbReference type="AlphaFoldDB" id="T1FJA5"/>
<dbReference type="HOGENOM" id="CLU_2029174_0_0_1"/>
<dbReference type="GeneID" id="20208904"/>